<keyword evidence="3" id="KW-0418">Kinase</keyword>
<name>A0A9N8HHI4_9STRA</name>
<dbReference type="Gene3D" id="3.30.200.20">
    <property type="entry name" value="Phosphorylase Kinase, domain 1"/>
    <property type="match status" value="1"/>
</dbReference>
<reference evidence="3" key="1">
    <citation type="submission" date="2020-06" db="EMBL/GenBank/DDBJ databases">
        <authorList>
            <consortium name="Plant Systems Biology data submission"/>
        </authorList>
    </citation>
    <scope>NUCLEOTIDE SEQUENCE</scope>
    <source>
        <strain evidence="3">D6</strain>
    </source>
</reference>
<dbReference type="SUPFAM" id="SSF56112">
    <property type="entry name" value="Protein kinase-like (PK-like)"/>
    <property type="match status" value="2"/>
</dbReference>
<evidence type="ECO:0000313" key="3">
    <source>
        <dbReference type="EMBL" id="CAB9515348.1"/>
    </source>
</evidence>
<keyword evidence="4" id="KW-1185">Reference proteome</keyword>
<accession>A0A9N8HHI4</accession>
<evidence type="ECO:0000256" key="1">
    <source>
        <dbReference type="SAM" id="MobiDB-lite"/>
    </source>
</evidence>
<feature type="region of interest" description="Disordered" evidence="1">
    <location>
        <begin position="393"/>
        <end position="415"/>
    </location>
</feature>
<dbReference type="Proteomes" id="UP001153069">
    <property type="component" value="Unassembled WGS sequence"/>
</dbReference>
<dbReference type="AlphaFoldDB" id="A0A9N8HHI4"/>
<protein>
    <submittedName>
        <fullName evidence="3">MAP kinase-activated protein kinase 2</fullName>
    </submittedName>
</protein>
<dbReference type="InterPro" id="IPR011009">
    <property type="entry name" value="Kinase-like_dom_sf"/>
</dbReference>
<dbReference type="GO" id="GO:0004672">
    <property type="term" value="F:protein kinase activity"/>
    <property type="evidence" value="ECO:0007669"/>
    <property type="project" value="InterPro"/>
</dbReference>
<organism evidence="3 4">
    <name type="scientific">Seminavis robusta</name>
    <dbReference type="NCBI Taxonomy" id="568900"/>
    <lineage>
        <taxon>Eukaryota</taxon>
        <taxon>Sar</taxon>
        <taxon>Stramenopiles</taxon>
        <taxon>Ochrophyta</taxon>
        <taxon>Bacillariophyta</taxon>
        <taxon>Bacillariophyceae</taxon>
        <taxon>Bacillariophycidae</taxon>
        <taxon>Naviculales</taxon>
        <taxon>Naviculaceae</taxon>
        <taxon>Seminavis</taxon>
    </lineage>
</organism>
<gene>
    <name evidence="3" type="ORF">SEMRO_709_G190920.1</name>
</gene>
<dbReference type="GO" id="GO:0005524">
    <property type="term" value="F:ATP binding"/>
    <property type="evidence" value="ECO:0007669"/>
    <property type="project" value="InterPro"/>
</dbReference>
<evidence type="ECO:0000259" key="2">
    <source>
        <dbReference type="PROSITE" id="PS50011"/>
    </source>
</evidence>
<sequence>MTTYDGEMDSPHYLADPTGALFSRTAIAPEATSTKNPEKQQLLTQQPAKQPPSSPKESSKDADVINPKSFQDCYQTEQKLQSGSYGTVYQASRVGNKEEGGDNNKKSKFAVKVIDRTKLKESDDLAVFREVRLLKELVDVPSVITLVDFFVEPSTLYVVQDLAEGGDLFDRLIRRQHYTEEFARDLVKVLLQTLKVVHGRKIVHRDLKPGNLLLASGSNDCDILLADFGFARHLPTDGDGYCRTRLGTPMYVAPEIVLQKPYNCQIDMWSCGCIIYMLLSGYPPFHGSSHRDLFRRIRAGNFTFHEKSWGNVSVPAKQLIAHLLTVNPDRRWTAQEALDSTWMKATTPTSFTLGENDLSEALSRIRSRRKLKAAMDAVRWAAAARCWKPAATFGQPTEENTSGSSATSSPSTASTKTFQDNYTLFKKVRKGDYATVWECQHNNTLEVYAVKIIPRSALSTDHDEQVLNEVSLLQSVSADASDSIVKLVDFYEEEDAFYIVMELLTRGDVFDRILMRSHYTELDARELVRRLLQAVQTLHSKGIAHRDIKPHKYELAQHMPFCSVLILPERLL</sequence>
<dbReference type="PANTHER" id="PTHR24347">
    <property type="entry name" value="SERINE/THREONINE-PROTEIN KINASE"/>
    <property type="match status" value="1"/>
</dbReference>
<feature type="domain" description="Protein kinase" evidence="2">
    <location>
        <begin position="74"/>
        <end position="343"/>
    </location>
</feature>
<dbReference type="PROSITE" id="PS50011">
    <property type="entry name" value="PROTEIN_KINASE_DOM"/>
    <property type="match status" value="2"/>
</dbReference>
<proteinExistence type="predicted"/>
<dbReference type="InterPro" id="IPR000719">
    <property type="entry name" value="Prot_kinase_dom"/>
</dbReference>
<dbReference type="CDD" id="cd05117">
    <property type="entry name" value="STKc_CAMK"/>
    <property type="match status" value="1"/>
</dbReference>
<comment type="caution">
    <text evidence="3">The sequence shown here is derived from an EMBL/GenBank/DDBJ whole genome shotgun (WGS) entry which is preliminary data.</text>
</comment>
<dbReference type="InterPro" id="IPR008271">
    <property type="entry name" value="Ser/Thr_kinase_AS"/>
</dbReference>
<feature type="compositionally biased region" description="Polar residues" evidence="1">
    <location>
        <begin position="31"/>
        <end position="44"/>
    </location>
</feature>
<evidence type="ECO:0000313" key="4">
    <source>
        <dbReference type="Proteomes" id="UP001153069"/>
    </source>
</evidence>
<dbReference type="PROSITE" id="PS00108">
    <property type="entry name" value="PROTEIN_KINASE_ST"/>
    <property type="match status" value="1"/>
</dbReference>
<dbReference type="SMART" id="SM00220">
    <property type="entry name" value="S_TKc"/>
    <property type="match status" value="1"/>
</dbReference>
<feature type="region of interest" description="Disordered" evidence="1">
    <location>
        <begin position="24"/>
        <end position="64"/>
    </location>
</feature>
<feature type="compositionally biased region" description="Low complexity" evidence="1">
    <location>
        <begin position="401"/>
        <end position="415"/>
    </location>
</feature>
<dbReference type="EMBL" id="CAICTM010000708">
    <property type="protein sequence ID" value="CAB9515348.1"/>
    <property type="molecule type" value="Genomic_DNA"/>
</dbReference>
<dbReference type="Gene3D" id="1.10.510.10">
    <property type="entry name" value="Transferase(Phosphotransferase) domain 1"/>
    <property type="match status" value="2"/>
</dbReference>
<keyword evidence="3" id="KW-0808">Transferase</keyword>
<feature type="domain" description="Protein kinase" evidence="2">
    <location>
        <begin position="422"/>
        <end position="572"/>
    </location>
</feature>
<dbReference type="Pfam" id="PF00069">
    <property type="entry name" value="Pkinase"/>
    <property type="match status" value="2"/>
</dbReference>
<dbReference type="OrthoDB" id="248923at2759"/>